<feature type="transmembrane region" description="Helical" evidence="1">
    <location>
        <begin position="7"/>
        <end position="26"/>
    </location>
</feature>
<organism evidence="2 3">
    <name type="scientific">Candidatus Woesebacteria bacterium GW2011_GWA1_39_12</name>
    <dbReference type="NCBI Taxonomy" id="1618549"/>
    <lineage>
        <taxon>Bacteria</taxon>
        <taxon>Candidatus Woeseibacteriota</taxon>
    </lineage>
</organism>
<gene>
    <name evidence="2" type="ORF">UT23_C0004G0027</name>
</gene>
<evidence type="ECO:0000313" key="3">
    <source>
        <dbReference type="Proteomes" id="UP000034325"/>
    </source>
</evidence>
<dbReference type="EMBL" id="LBWA01000004">
    <property type="protein sequence ID" value="KKQ98188.1"/>
    <property type="molecule type" value="Genomic_DNA"/>
</dbReference>
<dbReference type="AlphaFoldDB" id="A0A0G0M1X1"/>
<feature type="transmembrane region" description="Helical" evidence="1">
    <location>
        <begin position="46"/>
        <end position="66"/>
    </location>
</feature>
<sequence>MKKYLKYLLLIPIFAVSLFISFFILLRIPTEVWGCEGFGCFGLMFLIPQLAVILAIPIAILIFSLLSNKSNFFKNLFLSMKTFVTKPFPKKKLILLLFFIPTLLLILIIVSSLKTDNNLNFQNTGSRSPTPTAGIGETVSQVPDGNLANWKTYRNEEYGFEFKYPTGGIISKGKVNSVFLEYPDKSDTIPVQFIEIDLIFIPKTLDNQSLKEFAEEQVRYNKNLRFNVTENLSNIIIGNIEGYAYSGYEFMTNSYSRYIFLPQTTKEFIEILDRDGNQGVDQILSTFKFLPNASDINIKYPSTYKKLEKPADGTVYLTNNLVSLSGPTFSRTNYNHTPYLTVNFEEIPRWKCYKKWWDNTEMKDEKTINNTIFRTVNRGGAALGTRYQSVLYRTMKDDICYEILSTIVVSGDWNTVKESDYYPQQEETQKELDQILSTFKFLEEPTPTSASIYKCPENGLIDCMPGPDKPTRYGGCSQDTSPEAIEWYKANCPNYRGITY</sequence>
<evidence type="ECO:0000256" key="1">
    <source>
        <dbReference type="SAM" id="Phobius"/>
    </source>
</evidence>
<keyword evidence="1" id="KW-0812">Transmembrane</keyword>
<keyword evidence="1" id="KW-0472">Membrane</keyword>
<keyword evidence="1" id="KW-1133">Transmembrane helix</keyword>
<accession>A0A0G0M1X1</accession>
<dbReference type="Proteomes" id="UP000034325">
    <property type="component" value="Unassembled WGS sequence"/>
</dbReference>
<reference evidence="2 3" key="1">
    <citation type="journal article" date="2015" name="Nature">
        <title>rRNA introns, odd ribosomes, and small enigmatic genomes across a large radiation of phyla.</title>
        <authorList>
            <person name="Brown C.T."/>
            <person name="Hug L.A."/>
            <person name="Thomas B.C."/>
            <person name="Sharon I."/>
            <person name="Castelle C.J."/>
            <person name="Singh A."/>
            <person name="Wilkins M.J."/>
            <person name="Williams K.H."/>
            <person name="Banfield J.F."/>
        </authorList>
    </citation>
    <scope>NUCLEOTIDE SEQUENCE [LARGE SCALE GENOMIC DNA]</scope>
</reference>
<name>A0A0G0M1X1_9BACT</name>
<protein>
    <submittedName>
        <fullName evidence="2">Uncharacterized protein</fullName>
    </submittedName>
</protein>
<comment type="caution">
    <text evidence="2">The sequence shown here is derived from an EMBL/GenBank/DDBJ whole genome shotgun (WGS) entry which is preliminary data.</text>
</comment>
<evidence type="ECO:0000313" key="2">
    <source>
        <dbReference type="EMBL" id="KKQ98188.1"/>
    </source>
</evidence>
<feature type="transmembrane region" description="Helical" evidence="1">
    <location>
        <begin position="93"/>
        <end position="113"/>
    </location>
</feature>
<proteinExistence type="predicted"/>